<evidence type="ECO:0008006" key="7">
    <source>
        <dbReference type="Google" id="ProtNLM"/>
    </source>
</evidence>
<proteinExistence type="predicted"/>
<evidence type="ECO:0000259" key="4">
    <source>
        <dbReference type="Pfam" id="PF17479"/>
    </source>
</evidence>
<protein>
    <recommendedName>
        <fullName evidence="7">DUF3048 domain-containing protein</fullName>
    </recommendedName>
</protein>
<feature type="compositionally biased region" description="Low complexity" evidence="1">
    <location>
        <begin position="32"/>
        <end position="43"/>
    </location>
</feature>
<evidence type="ECO:0000313" key="5">
    <source>
        <dbReference type="EMBL" id="SFO59365.1"/>
    </source>
</evidence>
<reference evidence="5 6" key="1">
    <citation type="submission" date="2016-10" db="EMBL/GenBank/DDBJ databases">
        <authorList>
            <person name="de Groot N.N."/>
        </authorList>
    </citation>
    <scope>NUCLEOTIDE SEQUENCE [LARGE SCALE GENOMIC DNA]</scope>
    <source>
        <strain evidence="5 6">DSM 1283</strain>
    </source>
</reference>
<dbReference type="InterPro" id="IPR021416">
    <property type="entry name" value="DUF3048_N"/>
</dbReference>
<feature type="domain" description="DUF3048" evidence="4">
    <location>
        <begin position="232"/>
        <end position="344"/>
    </location>
</feature>
<evidence type="ECO:0000313" key="6">
    <source>
        <dbReference type="Proteomes" id="UP000198806"/>
    </source>
</evidence>
<evidence type="ECO:0000256" key="2">
    <source>
        <dbReference type="SAM" id="SignalP"/>
    </source>
</evidence>
<dbReference type="OrthoDB" id="9779102at2"/>
<feature type="region of interest" description="Disordered" evidence="1">
    <location>
        <begin position="29"/>
        <end position="53"/>
    </location>
</feature>
<dbReference type="RefSeq" id="WP_091688446.1">
    <property type="nucleotide sequence ID" value="NZ_BAABFM010000019.1"/>
</dbReference>
<feature type="signal peptide" evidence="2">
    <location>
        <begin position="1"/>
        <end position="19"/>
    </location>
</feature>
<accession>A0A1I5IFI2</accession>
<sequence length="361" mass="41200">MKKRILLLLLTITACFLIACKKKGTEDNNQITPTPTVTLTPTPTEEPENHDNEVKSKLSGLWIPKEYGDKRPYAIMFNNLKLASPQSGISEASVLYEAIVEGGITRLMGIFEEQNLNEERIGSIRSARHYYVNFADAFDAIYLHFGETTYAKKKMKKLGINDLDGLTGIGDTVYYRDKSIKAPHNAFTSKDKILKGVEIKGYERNYQDGYEGNFQFFEKDTDLSGGMNAEKVTIPFSNYNSPYFTYDSKDKVYKRFQFDKEHTDYNTGKQLTFKNILVQFVKEWDIDKNDYQTMDIEDSSGKGFYITNGKAVEISWTMKEANRSLEYFDASGKKLTINPGKTYIAVFPNDRTSKTGEVVME</sequence>
<dbReference type="PROSITE" id="PS51257">
    <property type="entry name" value="PROKAR_LIPOPROTEIN"/>
    <property type="match status" value="1"/>
</dbReference>
<feature type="chain" id="PRO_5039508385" description="DUF3048 domain-containing protein" evidence="2">
    <location>
        <begin position="20"/>
        <end position="361"/>
    </location>
</feature>
<feature type="domain" description="DUF3048" evidence="3">
    <location>
        <begin position="58"/>
        <end position="202"/>
    </location>
</feature>
<organism evidence="5 6">
    <name type="scientific">Anaerocolumna aminovalerica</name>
    <dbReference type="NCBI Taxonomy" id="1527"/>
    <lineage>
        <taxon>Bacteria</taxon>
        <taxon>Bacillati</taxon>
        <taxon>Bacillota</taxon>
        <taxon>Clostridia</taxon>
        <taxon>Lachnospirales</taxon>
        <taxon>Lachnospiraceae</taxon>
        <taxon>Anaerocolumna</taxon>
    </lineage>
</organism>
<dbReference type="InterPro" id="IPR023158">
    <property type="entry name" value="YerB-like_sf"/>
</dbReference>
<dbReference type="Pfam" id="PF17479">
    <property type="entry name" value="DUF3048_C"/>
    <property type="match status" value="1"/>
</dbReference>
<dbReference type="Proteomes" id="UP000198806">
    <property type="component" value="Unassembled WGS sequence"/>
</dbReference>
<dbReference type="Gene3D" id="3.50.90.10">
    <property type="entry name" value="YerB-like"/>
    <property type="match status" value="1"/>
</dbReference>
<evidence type="ECO:0000259" key="3">
    <source>
        <dbReference type="Pfam" id="PF11258"/>
    </source>
</evidence>
<keyword evidence="6" id="KW-1185">Reference proteome</keyword>
<dbReference type="STRING" id="1527.SAMN04489757_14411"/>
<gene>
    <name evidence="5" type="ORF">SAMN04489757_14411</name>
</gene>
<name>A0A1I5IFI2_9FIRM</name>
<dbReference type="Pfam" id="PF11258">
    <property type="entry name" value="DUF3048"/>
    <property type="match status" value="1"/>
</dbReference>
<evidence type="ECO:0000256" key="1">
    <source>
        <dbReference type="SAM" id="MobiDB-lite"/>
    </source>
</evidence>
<dbReference type="SUPFAM" id="SSF159774">
    <property type="entry name" value="YerB-like"/>
    <property type="match status" value="1"/>
</dbReference>
<dbReference type="InterPro" id="IPR035328">
    <property type="entry name" value="DUF3048_C"/>
</dbReference>
<dbReference type="AlphaFoldDB" id="A0A1I5IFI2"/>
<keyword evidence="2" id="KW-0732">Signal</keyword>
<dbReference type="EMBL" id="FOWD01000044">
    <property type="protein sequence ID" value="SFO59365.1"/>
    <property type="molecule type" value="Genomic_DNA"/>
</dbReference>